<sequence length="253" mass="27349">MFDTHIAVIGNVLSAPEWRRTARTGSLVANFKVASTARRMDRDSGRWIDGDSLRVRVSCWRRLAEGVASSLMVGDPVVVYGRLYTRDWTDADGARRTTYEMEALAVGHDLARGRGTFARHRPAAATSETGDDELRVRGEQTEPVPIDLAPARPGETFREAGRPSGDPTTDPAQELRRRTLRRDVAPLAPPLEDELEDDADGALATDLPEPAEGSPRSPGRDSAPPEPAPPESSAPGAGQRDVPSGGPWADLRV</sequence>
<organism evidence="5 6">
    <name type="scientific">Pilimelia columellifera subsp. columellifera</name>
    <dbReference type="NCBI Taxonomy" id="706583"/>
    <lineage>
        <taxon>Bacteria</taxon>
        <taxon>Bacillati</taxon>
        <taxon>Actinomycetota</taxon>
        <taxon>Actinomycetes</taxon>
        <taxon>Micromonosporales</taxon>
        <taxon>Micromonosporaceae</taxon>
        <taxon>Pilimelia</taxon>
    </lineage>
</organism>
<evidence type="ECO:0000313" key="6">
    <source>
        <dbReference type="Proteomes" id="UP001499978"/>
    </source>
</evidence>
<dbReference type="Gene3D" id="2.40.50.140">
    <property type="entry name" value="Nucleic acid-binding proteins"/>
    <property type="match status" value="1"/>
</dbReference>
<feature type="region of interest" description="Disordered" evidence="4">
    <location>
        <begin position="117"/>
        <end position="253"/>
    </location>
</feature>
<reference evidence="5 6" key="1">
    <citation type="journal article" date="2019" name="Int. J. Syst. Evol. Microbiol.">
        <title>The Global Catalogue of Microorganisms (GCM) 10K type strain sequencing project: providing services to taxonomists for standard genome sequencing and annotation.</title>
        <authorList>
            <consortium name="The Broad Institute Genomics Platform"/>
            <consortium name="The Broad Institute Genome Sequencing Center for Infectious Disease"/>
            <person name="Wu L."/>
            <person name="Ma J."/>
        </authorList>
    </citation>
    <scope>NUCLEOTIDE SEQUENCE [LARGE SCALE GENOMIC DNA]</scope>
    <source>
        <strain evidence="5 6">JCM 3367</strain>
    </source>
</reference>
<protein>
    <recommendedName>
        <fullName evidence="3">Single-stranded DNA-binding protein</fullName>
    </recommendedName>
</protein>
<feature type="compositionally biased region" description="Acidic residues" evidence="4">
    <location>
        <begin position="191"/>
        <end position="200"/>
    </location>
</feature>
<keyword evidence="6" id="KW-1185">Reference proteome</keyword>
<evidence type="ECO:0000256" key="1">
    <source>
        <dbReference type="ARBA" id="ARBA00023125"/>
    </source>
</evidence>
<feature type="compositionally biased region" description="Basic and acidic residues" evidence="4">
    <location>
        <begin position="173"/>
        <end position="184"/>
    </location>
</feature>
<dbReference type="Proteomes" id="UP001499978">
    <property type="component" value="Unassembled WGS sequence"/>
</dbReference>
<dbReference type="InterPro" id="IPR000424">
    <property type="entry name" value="Primosome_PriB/ssb"/>
</dbReference>
<dbReference type="Pfam" id="PF00436">
    <property type="entry name" value="SSB"/>
    <property type="match status" value="1"/>
</dbReference>
<dbReference type="InterPro" id="IPR011344">
    <property type="entry name" value="ssDNA-bd"/>
</dbReference>
<dbReference type="RefSeq" id="WP_344174380.1">
    <property type="nucleotide sequence ID" value="NZ_BAAARY010000030.1"/>
</dbReference>
<dbReference type="PANTHER" id="PTHR10302:SF27">
    <property type="entry name" value="SINGLE-STRANDED DNA-BINDING PROTEIN"/>
    <property type="match status" value="1"/>
</dbReference>
<dbReference type="NCBIfam" id="TIGR00621">
    <property type="entry name" value="ssb"/>
    <property type="match status" value="1"/>
</dbReference>
<evidence type="ECO:0000313" key="5">
    <source>
        <dbReference type="EMBL" id="GAA2532057.1"/>
    </source>
</evidence>
<evidence type="ECO:0000256" key="4">
    <source>
        <dbReference type="SAM" id="MobiDB-lite"/>
    </source>
</evidence>
<gene>
    <name evidence="5" type="ORF">GCM10010201_34410</name>
</gene>
<proteinExistence type="predicted"/>
<dbReference type="SUPFAM" id="SSF50249">
    <property type="entry name" value="Nucleic acid-binding proteins"/>
    <property type="match status" value="1"/>
</dbReference>
<dbReference type="InterPro" id="IPR012340">
    <property type="entry name" value="NA-bd_OB-fold"/>
</dbReference>
<accession>A0ABN3NSN3</accession>
<keyword evidence="1 2" id="KW-0238">DNA-binding</keyword>
<dbReference type="PROSITE" id="PS50935">
    <property type="entry name" value="SSB"/>
    <property type="match status" value="1"/>
</dbReference>
<evidence type="ECO:0000256" key="2">
    <source>
        <dbReference type="PROSITE-ProRule" id="PRU00252"/>
    </source>
</evidence>
<dbReference type="EMBL" id="BAAARY010000030">
    <property type="protein sequence ID" value="GAA2532057.1"/>
    <property type="molecule type" value="Genomic_DNA"/>
</dbReference>
<comment type="caution">
    <text evidence="5">The sequence shown here is derived from an EMBL/GenBank/DDBJ whole genome shotgun (WGS) entry which is preliminary data.</text>
</comment>
<evidence type="ECO:0000256" key="3">
    <source>
        <dbReference type="RuleBase" id="RU000524"/>
    </source>
</evidence>
<dbReference type="CDD" id="cd04496">
    <property type="entry name" value="SSB_OBF"/>
    <property type="match status" value="1"/>
</dbReference>
<dbReference type="PANTHER" id="PTHR10302">
    <property type="entry name" value="SINGLE-STRANDED DNA-BINDING PROTEIN"/>
    <property type="match status" value="1"/>
</dbReference>
<name>A0ABN3NSN3_9ACTN</name>